<feature type="domain" description="Carbohydrate kinase FGGY C-terminal" evidence="5">
    <location>
        <begin position="277"/>
        <end position="475"/>
    </location>
</feature>
<comment type="similarity">
    <text evidence="1">Belongs to the FGGY kinase family.</text>
</comment>
<dbReference type="InterPro" id="IPR043129">
    <property type="entry name" value="ATPase_NBD"/>
</dbReference>
<evidence type="ECO:0000256" key="2">
    <source>
        <dbReference type="ARBA" id="ARBA00022679"/>
    </source>
</evidence>
<dbReference type="InterPro" id="IPR018484">
    <property type="entry name" value="FGGY_N"/>
</dbReference>
<evidence type="ECO:0000259" key="5">
    <source>
        <dbReference type="Pfam" id="PF02782"/>
    </source>
</evidence>
<dbReference type="RefSeq" id="WP_077424348.1">
    <property type="nucleotide sequence ID" value="NZ_MLHQ01000021.1"/>
</dbReference>
<dbReference type="OrthoDB" id="9760563at2"/>
<dbReference type="InterPro" id="IPR018485">
    <property type="entry name" value="FGGY_C"/>
</dbReference>
<dbReference type="PANTHER" id="PTHR43095:SF5">
    <property type="entry name" value="XYLULOSE KINASE"/>
    <property type="match status" value="1"/>
</dbReference>
<dbReference type="CDD" id="cd07809">
    <property type="entry name" value="ASKHA_NBD_FGGY_BaXK-like"/>
    <property type="match status" value="1"/>
</dbReference>
<dbReference type="GO" id="GO:0016301">
    <property type="term" value="F:kinase activity"/>
    <property type="evidence" value="ECO:0007669"/>
    <property type="project" value="UniProtKB-KW"/>
</dbReference>
<evidence type="ECO:0000256" key="1">
    <source>
        <dbReference type="ARBA" id="ARBA00009156"/>
    </source>
</evidence>
<sequence length="537" mass="58382">MNNVTAAEKIKNGETYLGIELGSTRIKSVLIDAQGGILAKGGYEWENHFINGIWTYPLDEVWTGVARSYQDLCQNVLAQYGVNITKLAALGVSAMMHGYLAFDQQGKQLAEFRTWRNNTTAVAADKLTEALQYNIPQRWSVAHLYQAVLNQENHTKEIDFITTLAGYVHWQLTGQKVLGIGDASGMFPIDSVTKDYDKAMIGTFNDLIAEYHFDWQLQDILPTVLVAGQNAGTLTEKGAKLLDASGQLQAGCLLCPPEGDAGTGMMATNSIKVKTGNVSAGTSAFAMVVLEKPLSKVYRDLDMVTTPAGDLVAMAHSQNCSSDLNAWFQLFGEVLKTFNANVSTDELYGRLFEQALQANPNGGGLLSYCFYSGEHGVDLVTGCPLFVHPANAEFSLPNFILVQLYTAFGAMKLGMDTLTKTEKVNIEKIFAHGGLFKSKAVAQKVLAAALDVPVALLDTASEGGAWGIALLAAYTAHSHRSLTDYLDQVIFADSADNVANPDPQWVAGYEQFIQQYKAGLPIERKAAQFADQFDTNH</sequence>
<dbReference type="SUPFAM" id="SSF53067">
    <property type="entry name" value="Actin-like ATPase domain"/>
    <property type="match status" value="2"/>
</dbReference>
<comment type="caution">
    <text evidence="6">The sequence shown here is derived from an EMBL/GenBank/DDBJ whole genome shotgun (WGS) entry which is preliminary data.</text>
</comment>
<keyword evidence="2" id="KW-0808">Transferase</keyword>
<keyword evidence="3" id="KW-0418">Kinase</keyword>
<dbReference type="EMBL" id="MLHQ01000021">
    <property type="protein sequence ID" value="OOF58031.1"/>
    <property type="molecule type" value="Genomic_DNA"/>
</dbReference>
<accession>A0A1V3JMP0</accession>
<evidence type="ECO:0000313" key="7">
    <source>
        <dbReference type="Proteomes" id="UP000188602"/>
    </source>
</evidence>
<evidence type="ECO:0000313" key="6">
    <source>
        <dbReference type="EMBL" id="OOF58031.1"/>
    </source>
</evidence>
<reference evidence="6 7" key="1">
    <citation type="submission" date="2016-10" db="EMBL/GenBank/DDBJ databases">
        <title>Rodentibacter gen. nov. and new species.</title>
        <authorList>
            <person name="Christensen H."/>
        </authorList>
    </citation>
    <scope>NUCLEOTIDE SEQUENCE [LARGE SCALE GENOMIC DNA]</scope>
    <source>
        <strain evidence="6 7">Ac151</strain>
    </source>
</reference>
<dbReference type="GO" id="GO:0005975">
    <property type="term" value="P:carbohydrate metabolic process"/>
    <property type="evidence" value="ECO:0007669"/>
    <property type="project" value="InterPro"/>
</dbReference>
<evidence type="ECO:0000256" key="3">
    <source>
        <dbReference type="ARBA" id="ARBA00022777"/>
    </source>
</evidence>
<dbReference type="Proteomes" id="UP000188602">
    <property type="component" value="Unassembled WGS sequence"/>
</dbReference>
<dbReference type="PANTHER" id="PTHR43095">
    <property type="entry name" value="SUGAR KINASE"/>
    <property type="match status" value="1"/>
</dbReference>
<gene>
    <name evidence="6" type="ORF">BKL49_08060</name>
</gene>
<proteinExistence type="inferred from homology"/>
<feature type="domain" description="Carbohydrate kinase FGGY N-terminal" evidence="4">
    <location>
        <begin position="16"/>
        <end position="241"/>
    </location>
</feature>
<dbReference type="Gene3D" id="3.30.420.40">
    <property type="match status" value="2"/>
</dbReference>
<name>A0A1V3JMP0_9PAST</name>
<dbReference type="Pfam" id="PF00370">
    <property type="entry name" value="FGGY_N"/>
    <property type="match status" value="1"/>
</dbReference>
<dbReference type="AlphaFoldDB" id="A0A1V3JMP0"/>
<organism evidence="6 7">
    <name type="scientific">Rodentibacter myodis</name>
    <dbReference type="NCBI Taxonomy" id="1907939"/>
    <lineage>
        <taxon>Bacteria</taxon>
        <taxon>Pseudomonadati</taxon>
        <taxon>Pseudomonadota</taxon>
        <taxon>Gammaproteobacteria</taxon>
        <taxon>Pasteurellales</taxon>
        <taxon>Pasteurellaceae</taxon>
        <taxon>Rodentibacter</taxon>
    </lineage>
</organism>
<evidence type="ECO:0000259" key="4">
    <source>
        <dbReference type="Pfam" id="PF00370"/>
    </source>
</evidence>
<dbReference type="STRING" id="1907939.BKL49_08060"/>
<dbReference type="InterPro" id="IPR050406">
    <property type="entry name" value="FGGY_Carb_Kinase"/>
</dbReference>
<keyword evidence="7" id="KW-1185">Reference proteome</keyword>
<protein>
    <submittedName>
        <fullName evidence="6">ATPase</fullName>
    </submittedName>
</protein>
<dbReference type="Pfam" id="PF02782">
    <property type="entry name" value="FGGY_C"/>
    <property type="match status" value="1"/>
</dbReference>